<organism evidence="2">
    <name type="scientific">marine sediment metagenome</name>
    <dbReference type="NCBI Taxonomy" id="412755"/>
    <lineage>
        <taxon>unclassified sequences</taxon>
        <taxon>metagenomes</taxon>
        <taxon>ecological metagenomes</taxon>
    </lineage>
</organism>
<keyword evidence="1" id="KW-1133">Transmembrane helix</keyword>
<feature type="transmembrane region" description="Helical" evidence="1">
    <location>
        <begin position="82"/>
        <end position="109"/>
    </location>
</feature>
<protein>
    <recommendedName>
        <fullName evidence="3">DUF1295 domain-containing protein</fullName>
    </recommendedName>
</protein>
<feature type="transmembrane region" description="Helical" evidence="1">
    <location>
        <begin position="290"/>
        <end position="309"/>
    </location>
</feature>
<feature type="transmembrane region" description="Helical" evidence="1">
    <location>
        <begin position="220"/>
        <end position="237"/>
    </location>
</feature>
<comment type="caution">
    <text evidence="2">The sequence shown here is derived from an EMBL/GenBank/DDBJ whole genome shotgun (WGS) entry which is preliminary data.</text>
</comment>
<proteinExistence type="predicted"/>
<dbReference type="EMBL" id="BART01001023">
    <property type="protein sequence ID" value="GAG60686.1"/>
    <property type="molecule type" value="Genomic_DNA"/>
</dbReference>
<name>X1AL23_9ZZZZ</name>
<feature type="transmembrane region" description="Helical" evidence="1">
    <location>
        <begin position="151"/>
        <end position="170"/>
    </location>
</feature>
<sequence length="310" mass="34799">LILLAVVFTLALTFATLEIPYVINNMLRAHFPDISQWAEPERVEEFLRNVRPIGYACLGVVLSLIVVGFIKGKKGLSSIGSIAFFIPTFGYFAASMFFLAGAGILRALWMPFLDSSIDFLKLGDIVYLPYMVIAYPFRLIGVDIGVSISNLAIGLGIFVFILGTITWFYGKFEKRKIFDFWIYKYSRHPQYLGFLIWGYGVMLLASFTPVPFGGINPGASFPWLITALAIICVALREEIKMVKLYGESYSRYRESSPFMLPLPKFISSAITAPIRILFKSNLPKNGREIASTFAVYIIILISLSLPFLLL</sequence>
<dbReference type="AlphaFoldDB" id="X1AL23"/>
<accession>X1AL23</accession>
<reference evidence="2" key="1">
    <citation type="journal article" date="2014" name="Front. Microbiol.">
        <title>High frequency of phylogenetically diverse reductive dehalogenase-homologous genes in deep subseafloor sedimentary metagenomes.</title>
        <authorList>
            <person name="Kawai M."/>
            <person name="Futagami T."/>
            <person name="Toyoda A."/>
            <person name="Takaki Y."/>
            <person name="Nishi S."/>
            <person name="Hori S."/>
            <person name="Arai W."/>
            <person name="Tsubouchi T."/>
            <person name="Morono Y."/>
            <person name="Uchiyama I."/>
            <person name="Ito T."/>
            <person name="Fujiyama A."/>
            <person name="Inagaki F."/>
            <person name="Takami H."/>
        </authorList>
    </citation>
    <scope>NUCLEOTIDE SEQUENCE</scope>
    <source>
        <strain evidence="2">Expedition CK06-06</strain>
    </source>
</reference>
<feature type="transmembrane region" description="Helical" evidence="1">
    <location>
        <begin position="191"/>
        <end position="208"/>
    </location>
</feature>
<evidence type="ECO:0008006" key="3">
    <source>
        <dbReference type="Google" id="ProtNLM"/>
    </source>
</evidence>
<feature type="transmembrane region" description="Helical" evidence="1">
    <location>
        <begin position="53"/>
        <end position="70"/>
    </location>
</feature>
<evidence type="ECO:0000313" key="2">
    <source>
        <dbReference type="EMBL" id="GAG60686.1"/>
    </source>
</evidence>
<feature type="non-terminal residue" evidence="2">
    <location>
        <position position="1"/>
    </location>
</feature>
<keyword evidence="1" id="KW-0812">Transmembrane</keyword>
<gene>
    <name evidence="2" type="ORF">S01H4_03980</name>
</gene>
<evidence type="ECO:0000256" key="1">
    <source>
        <dbReference type="SAM" id="Phobius"/>
    </source>
</evidence>
<keyword evidence="1" id="KW-0472">Membrane</keyword>
<dbReference type="Gene3D" id="1.20.120.1630">
    <property type="match status" value="1"/>
</dbReference>